<evidence type="ECO:0000256" key="4">
    <source>
        <dbReference type="ARBA" id="ARBA00022692"/>
    </source>
</evidence>
<dbReference type="SUPFAM" id="SSF82866">
    <property type="entry name" value="Multidrug efflux transporter AcrB transmembrane domain"/>
    <property type="match status" value="2"/>
</dbReference>
<feature type="transmembrane region" description="Helical" evidence="7">
    <location>
        <begin position="671"/>
        <end position="691"/>
    </location>
</feature>
<dbReference type="GO" id="GO:0005886">
    <property type="term" value="C:plasma membrane"/>
    <property type="evidence" value="ECO:0007669"/>
    <property type="project" value="UniProtKB-SubCell"/>
</dbReference>
<feature type="transmembrane region" description="Helical" evidence="7">
    <location>
        <begin position="269"/>
        <end position="292"/>
    </location>
</feature>
<keyword evidence="10" id="KW-1185">Reference proteome</keyword>
<evidence type="ECO:0000256" key="3">
    <source>
        <dbReference type="ARBA" id="ARBA00022475"/>
    </source>
</evidence>
<feature type="transmembrane region" description="Helical" evidence="7">
    <location>
        <begin position="312"/>
        <end position="335"/>
    </location>
</feature>
<evidence type="ECO:0000256" key="7">
    <source>
        <dbReference type="SAM" id="Phobius"/>
    </source>
</evidence>
<proteinExistence type="inferred from homology"/>
<dbReference type="InterPro" id="IPR050545">
    <property type="entry name" value="Mycobact_MmpL"/>
</dbReference>
<feature type="transmembrane region" description="Helical" evidence="7">
    <location>
        <begin position="620"/>
        <end position="636"/>
    </location>
</feature>
<feature type="transmembrane region" description="Helical" evidence="7">
    <location>
        <begin position="719"/>
        <end position="738"/>
    </location>
</feature>
<feature type="domain" description="SSD" evidence="8">
    <location>
        <begin position="643"/>
        <end position="769"/>
    </location>
</feature>
<feature type="transmembrane region" description="Helical" evidence="7">
    <location>
        <begin position="744"/>
        <end position="769"/>
    </location>
</feature>
<organism evidence="9 10">
    <name type="scientific">Dinghuibacter silviterrae</name>
    <dbReference type="NCBI Taxonomy" id="1539049"/>
    <lineage>
        <taxon>Bacteria</taxon>
        <taxon>Pseudomonadati</taxon>
        <taxon>Bacteroidota</taxon>
        <taxon>Chitinophagia</taxon>
        <taxon>Chitinophagales</taxon>
        <taxon>Chitinophagaceae</taxon>
        <taxon>Dinghuibacter</taxon>
    </lineage>
</organism>
<keyword evidence="5 7" id="KW-1133">Transmembrane helix</keyword>
<evidence type="ECO:0000256" key="1">
    <source>
        <dbReference type="ARBA" id="ARBA00004651"/>
    </source>
</evidence>
<evidence type="ECO:0000313" key="10">
    <source>
        <dbReference type="Proteomes" id="UP000294498"/>
    </source>
</evidence>
<feature type="transmembrane region" description="Helical" evidence="7">
    <location>
        <begin position="221"/>
        <end position="238"/>
    </location>
</feature>
<dbReference type="InterPro" id="IPR000731">
    <property type="entry name" value="SSD"/>
</dbReference>
<comment type="caution">
    <text evidence="9">The sequence shown here is derived from an EMBL/GenBank/DDBJ whole genome shotgun (WGS) entry which is preliminary data.</text>
</comment>
<keyword evidence="6 7" id="KW-0472">Membrane</keyword>
<evidence type="ECO:0000259" key="8">
    <source>
        <dbReference type="PROSITE" id="PS50156"/>
    </source>
</evidence>
<evidence type="ECO:0000256" key="5">
    <source>
        <dbReference type="ARBA" id="ARBA00022989"/>
    </source>
</evidence>
<accession>A0A4R8DP24</accession>
<feature type="transmembrane region" description="Helical" evidence="7">
    <location>
        <begin position="12"/>
        <end position="32"/>
    </location>
</feature>
<feature type="transmembrane region" description="Helical" evidence="7">
    <location>
        <begin position="347"/>
        <end position="368"/>
    </location>
</feature>
<feature type="domain" description="SSD" evidence="8">
    <location>
        <begin position="247"/>
        <end position="370"/>
    </location>
</feature>
<keyword evidence="3" id="KW-1003">Cell membrane</keyword>
<reference evidence="9 10" key="1">
    <citation type="submission" date="2019-03" db="EMBL/GenBank/DDBJ databases">
        <title>Genomic Encyclopedia of Type Strains, Phase IV (KMG-IV): sequencing the most valuable type-strain genomes for metagenomic binning, comparative biology and taxonomic classification.</title>
        <authorList>
            <person name="Goeker M."/>
        </authorList>
    </citation>
    <scope>NUCLEOTIDE SEQUENCE [LARGE SCALE GENOMIC DNA]</scope>
    <source>
        <strain evidence="9 10">DSM 100059</strain>
    </source>
</reference>
<feature type="transmembrane region" description="Helical" evidence="7">
    <location>
        <begin position="643"/>
        <end position="665"/>
    </location>
</feature>
<dbReference type="InterPro" id="IPR004869">
    <property type="entry name" value="MMPL_dom"/>
</dbReference>
<dbReference type="Gene3D" id="1.20.1640.10">
    <property type="entry name" value="Multidrug efflux transporter AcrB transmembrane domain"/>
    <property type="match status" value="2"/>
</dbReference>
<gene>
    <name evidence="9" type="ORF">EDB95_0485</name>
</gene>
<dbReference type="RefSeq" id="WP_133990203.1">
    <property type="nucleotide sequence ID" value="NZ_SODV01000001.1"/>
</dbReference>
<dbReference type="OrthoDB" id="9805018at2"/>
<dbReference type="PANTHER" id="PTHR33406">
    <property type="entry name" value="MEMBRANE PROTEIN MJ1562-RELATED"/>
    <property type="match status" value="1"/>
</dbReference>
<feature type="transmembrane region" description="Helical" evidence="7">
    <location>
        <begin position="244"/>
        <end position="262"/>
    </location>
</feature>
<keyword evidence="4 7" id="KW-0812">Transmembrane</keyword>
<sequence length="776" mass="86159">MWTYLAKWVLKFRLPLLILTGLITVLMGYFASRLQLSYEFSKSIPTDHPKYQEYQEFRKEFGDDGELLVVGLQTDHFYTLPVFKAYTALQQRLKHIKGVESILSVPGAVNLVKDTVTSTLKVQTLFPAGLNDQATLDSAHRAFEKLPIYKGLLYNPDTHAYLMAVSLNKKLVNSPARTPLINAILDTLHGFEQSTQLPLSVSGLPLIRTLMSNRVQHEMQWFLLGSILLMAVILLLFFRSLSAMGISLVVAIMGVLWSMGTTELMGYKITLLTALMPPLIVVIGVPNCIYFLNKYHSEYLKGVGKQQALVAMISRMGIVTFMCNLSAAIGFAVFALTKSPVLKEFGVVAGINIMALFVVSFCILPPLLSYLPEPKPKHTRYIENATLQSFLERIERWVFLHRKAVFTGTALILVVAVAGLFRLKSVGYIVDDLPKDDKIYTDLKFFEKNFHGVMPLEIVVDTKKRNGLSGMKALRVYARIDSLSQTIASFPETGRPLSVVEALKFVKQAFYDGDSAYYALPNEFDGAFLADYLSPKSTAAAGGGTLGRLLHSFIDTARERTRLSVNMADVGTERLPVLLDTFQKRATQLFDTAHYHVTFTGSSVTFQVGSSFIINGLKESIAWAFLLIALCMLYLFRSIRILLCSLIPNIIPLVITAGIMGWAGVALKPSTVLIFSVALGIAIDVTIRFLVNYKQELPTHNGDVEETVRQTIRHTGISIIYTSLVLIAGFVIFCFSNFGGTKSLGWLTSLTLLVAMVTNLVLLPVLLVVTQPKRRG</sequence>
<comment type="subcellular location">
    <subcellularLocation>
        <location evidence="1">Cell membrane</location>
        <topology evidence="1">Multi-pass membrane protein</topology>
    </subcellularLocation>
</comment>
<dbReference type="PANTHER" id="PTHR33406:SF6">
    <property type="entry name" value="MEMBRANE PROTEIN YDGH-RELATED"/>
    <property type="match status" value="1"/>
</dbReference>
<evidence type="ECO:0000256" key="6">
    <source>
        <dbReference type="ARBA" id="ARBA00023136"/>
    </source>
</evidence>
<feature type="transmembrane region" description="Helical" evidence="7">
    <location>
        <begin position="404"/>
        <end position="423"/>
    </location>
</feature>
<protein>
    <recommendedName>
        <fullName evidence="8">SSD domain-containing protein</fullName>
    </recommendedName>
</protein>
<dbReference type="Pfam" id="PF03176">
    <property type="entry name" value="MMPL"/>
    <property type="match status" value="2"/>
</dbReference>
<dbReference type="AlphaFoldDB" id="A0A4R8DP24"/>
<comment type="similarity">
    <text evidence="2">Belongs to the resistance-nodulation-cell division (RND) (TC 2.A.6) family. MmpL subfamily.</text>
</comment>
<dbReference type="EMBL" id="SODV01000001">
    <property type="protein sequence ID" value="TDW99475.1"/>
    <property type="molecule type" value="Genomic_DNA"/>
</dbReference>
<name>A0A4R8DP24_9BACT</name>
<dbReference type="PROSITE" id="PS50156">
    <property type="entry name" value="SSD"/>
    <property type="match status" value="2"/>
</dbReference>
<evidence type="ECO:0000313" key="9">
    <source>
        <dbReference type="EMBL" id="TDW99475.1"/>
    </source>
</evidence>
<dbReference type="Proteomes" id="UP000294498">
    <property type="component" value="Unassembled WGS sequence"/>
</dbReference>
<evidence type="ECO:0000256" key="2">
    <source>
        <dbReference type="ARBA" id="ARBA00010157"/>
    </source>
</evidence>